<accession>A0AAU9XY97</accession>
<comment type="caution">
    <text evidence="4">The sequence shown here is derived from an EMBL/GenBank/DDBJ whole genome shotgun (WGS) entry which is preliminary data.</text>
</comment>
<dbReference type="PANTHER" id="PTHR21472">
    <property type="entry name" value="ENDONUCLEASE DOMAIN-CONTAINING 1 PROTEIN ENDOD1"/>
    <property type="match status" value="1"/>
</dbReference>
<dbReference type="EMBL" id="CALNXJ010000081">
    <property type="protein sequence ID" value="CAH3161676.1"/>
    <property type="molecule type" value="Genomic_DNA"/>
</dbReference>
<dbReference type="GO" id="GO:0046872">
    <property type="term" value="F:metal ion binding"/>
    <property type="evidence" value="ECO:0007669"/>
    <property type="project" value="InterPro"/>
</dbReference>
<dbReference type="SMART" id="SM00892">
    <property type="entry name" value="Endonuclease_NS"/>
    <property type="match status" value="1"/>
</dbReference>
<organism evidence="4 5">
    <name type="scientific">Pocillopora meandrina</name>
    <dbReference type="NCBI Taxonomy" id="46732"/>
    <lineage>
        <taxon>Eukaryota</taxon>
        <taxon>Metazoa</taxon>
        <taxon>Cnidaria</taxon>
        <taxon>Anthozoa</taxon>
        <taxon>Hexacorallia</taxon>
        <taxon>Scleractinia</taxon>
        <taxon>Astrocoeniina</taxon>
        <taxon>Pocilloporidae</taxon>
        <taxon>Pocillopora</taxon>
    </lineage>
</organism>
<dbReference type="InterPro" id="IPR020821">
    <property type="entry name" value="ENPP1-3/EXOG-like_nuc-like"/>
</dbReference>
<dbReference type="AlphaFoldDB" id="A0AAU9XY97"/>
<evidence type="ECO:0000256" key="1">
    <source>
        <dbReference type="SAM" id="SignalP"/>
    </source>
</evidence>
<dbReference type="InterPro" id="IPR039015">
    <property type="entry name" value="ENDOD1"/>
</dbReference>
<reference evidence="4 5" key="1">
    <citation type="submission" date="2022-05" db="EMBL/GenBank/DDBJ databases">
        <authorList>
            <consortium name="Genoscope - CEA"/>
            <person name="William W."/>
        </authorList>
    </citation>
    <scope>NUCLEOTIDE SEQUENCE [LARGE SCALE GENOMIC DNA]</scope>
</reference>
<proteinExistence type="predicted"/>
<evidence type="ECO:0008006" key="6">
    <source>
        <dbReference type="Google" id="ProtNLM"/>
    </source>
</evidence>
<sequence>MKPTLNQLFLILWLNAFGVRSEVNSDFRNCLQYFYKSTPPRLAGNVVESPRSICQRYNNVYHYATLYSTSLKIPVYSAYTLPDPCLGTPEPQRRSTWFVEPQVAADTSPKTNMETASQQTERYKTVQAINVDYRNTGYDRGHLNPNFYQCGEGRTATFTLTNAVPQDPCFNQQSWKEMEEVALKTMRNGCSFSGARRYFVTGIVPQGVRIPNREHDLEGDVTHRDFNRVTVPSYLWTAICCDASSTTNPQNGFSFAYIGKNTPDSLVNILSVSQLEATLINHNLVGNGYTAAKIFVDDCNENTEKSKSARTQVAAPVNLRLANAANAIRGMDQSTLPPMKRKIFHEVLDLIQSGVSANGYSF</sequence>
<dbReference type="GO" id="GO:0016787">
    <property type="term" value="F:hydrolase activity"/>
    <property type="evidence" value="ECO:0007669"/>
    <property type="project" value="InterPro"/>
</dbReference>
<dbReference type="PANTHER" id="PTHR21472:SF21">
    <property type="entry name" value="ENDONUCLEASE DOMAIN-CONTAINING 1 PROTEIN-LIKE-RELATED"/>
    <property type="match status" value="1"/>
</dbReference>
<evidence type="ECO:0000313" key="5">
    <source>
        <dbReference type="Proteomes" id="UP001159428"/>
    </source>
</evidence>
<keyword evidence="5" id="KW-1185">Reference proteome</keyword>
<dbReference type="Proteomes" id="UP001159428">
    <property type="component" value="Unassembled WGS sequence"/>
</dbReference>
<dbReference type="InterPro" id="IPR044929">
    <property type="entry name" value="DNA/RNA_non-sp_Endonuclease_sf"/>
</dbReference>
<feature type="domain" description="DNA/RNA non-specific endonuclease/pyrophosphatase/phosphodiesterase" evidence="3">
    <location>
        <begin position="59"/>
        <end position="287"/>
    </location>
</feature>
<dbReference type="GO" id="GO:0003676">
    <property type="term" value="F:nucleic acid binding"/>
    <property type="evidence" value="ECO:0007669"/>
    <property type="project" value="InterPro"/>
</dbReference>
<dbReference type="Gene3D" id="3.40.570.10">
    <property type="entry name" value="Extracellular Endonuclease, subunit A"/>
    <property type="match status" value="1"/>
</dbReference>
<feature type="signal peptide" evidence="1">
    <location>
        <begin position="1"/>
        <end position="21"/>
    </location>
</feature>
<evidence type="ECO:0000313" key="4">
    <source>
        <dbReference type="EMBL" id="CAH3161676.1"/>
    </source>
</evidence>
<dbReference type="InterPro" id="IPR001604">
    <property type="entry name" value="Endo_G_ENPP1-like_dom"/>
</dbReference>
<name>A0AAU9XY97_9CNID</name>
<protein>
    <recommendedName>
        <fullName evidence="6">Endonuclease domain-containing 1 protein-like</fullName>
    </recommendedName>
</protein>
<evidence type="ECO:0000259" key="2">
    <source>
        <dbReference type="SMART" id="SM00477"/>
    </source>
</evidence>
<keyword evidence="1" id="KW-0732">Signal</keyword>
<feature type="domain" description="ENPP1-3/EXOG-like endonuclease/phosphodiesterase" evidence="2">
    <location>
        <begin position="60"/>
        <end position="287"/>
    </location>
</feature>
<dbReference type="SUPFAM" id="SSF54060">
    <property type="entry name" value="His-Me finger endonucleases"/>
    <property type="match status" value="1"/>
</dbReference>
<feature type="non-terminal residue" evidence="4">
    <location>
        <position position="362"/>
    </location>
</feature>
<gene>
    <name evidence="4" type="ORF">PMEA_00033977</name>
</gene>
<dbReference type="Pfam" id="PF01223">
    <property type="entry name" value="Endonuclease_NS"/>
    <property type="match status" value="1"/>
</dbReference>
<evidence type="ECO:0000259" key="3">
    <source>
        <dbReference type="SMART" id="SM00892"/>
    </source>
</evidence>
<dbReference type="InterPro" id="IPR044925">
    <property type="entry name" value="His-Me_finger_sf"/>
</dbReference>
<feature type="chain" id="PRO_5043471335" description="Endonuclease domain-containing 1 protein-like" evidence="1">
    <location>
        <begin position="22"/>
        <end position="362"/>
    </location>
</feature>
<dbReference type="SMART" id="SM00477">
    <property type="entry name" value="NUC"/>
    <property type="match status" value="1"/>
</dbReference>